<gene>
    <name evidence="2" type="ORF">MTY59_42610</name>
</gene>
<dbReference type="Proteomes" id="UP000826012">
    <property type="component" value="Chromosome"/>
</dbReference>
<feature type="signal peptide" evidence="1">
    <location>
        <begin position="1"/>
        <end position="29"/>
    </location>
</feature>
<evidence type="ECO:0000256" key="1">
    <source>
        <dbReference type="SAM" id="SignalP"/>
    </source>
</evidence>
<organism evidence="2 3">
    <name type="scientific">Mycobacterium senriense</name>
    <dbReference type="NCBI Taxonomy" id="2775496"/>
    <lineage>
        <taxon>Bacteria</taxon>
        <taxon>Bacillati</taxon>
        <taxon>Actinomycetota</taxon>
        <taxon>Actinomycetes</taxon>
        <taxon>Mycobacteriales</taxon>
        <taxon>Mycobacteriaceae</taxon>
        <taxon>Mycobacterium</taxon>
        <taxon>Mycobacterium avium complex (MAC)</taxon>
    </lineage>
</organism>
<evidence type="ECO:0000313" key="3">
    <source>
        <dbReference type="Proteomes" id="UP000826012"/>
    </source>
</evidence>
<protein>
    <submittedName>
        <fullName evidence="2">Uncharacterized protein</fullName>
    </submittedName>
</protein>
<accession>A0ABM7SSS6</accession>
<keyword evidence="1" id="KW-0732">Signal</keyword>
<reference evidence="2 3" key="1">
    <citation type="submission" date="2021-07" db="EMBL/GenBank/DDBJ databases">
        <title>Complete genome sequence of nontuberculous Mycobacterium sp. TY59.</title>
        <authorList>
            <person name="Fukushima K."/>
        </authorList>
    </citation>
    <scope>NUCLEOTIDE SEQUENCE [LARGE SCALE GENOMIC DNA]</scope>
    <source>
        <strain evidence="2 3">TY59</strain>
    </source>
</reference>
<sequence>MLRRAIYRAVGIPVAILPMFGLGQGLAHADPNQTCTAPVWVTDMGVPIGSRTTCFNPDGSYQVCTSLGTAGNGPGTCINYPAAPAPSPGGLIPINPPVPGAPPPPQP</sequence>
<dbReference type="EMBL" id="AP024828">
    <property type="protein sequence ID" value="BCZ24406.1"/>
    <property type="molecule type" value="Genomic_DNA"/>
</dbReference>
<feature type="chain" id="PRO_5045823099" evidence="1">
    <location>
        <begin position="30"/>
        <end position="107"/>
    </location>
</feature>
<proteinExistence type="predicted"/>
<name>A0ABM7SSS6_9MYCO</name>
<reference evidence="2 3" key="2">
    <citation type="submission" date="2021-07" db="EMBL/GenBank/DDBJ databases">
        <authorList>
            <person name="Matsumoto Y."/>
            <person name="Motooka D."/>
            <person name="Nakamura S."/>
        </authorList>
    </citation>
    <scope>NUCLEOTIDE SEQUENCE [LARGE SCALE GENOMIC DNA]</scope>
    <source>
        <strain evidence="2 3">TY59</strain>
    </source>
</reference>
<keyword evidence="3" id="KW-1185">Reference proteome</keyword>
<evidence type="ECO:0000313" key="2">
    <source>
        <dbReference type="EMBL" id="BCZ24406.1"/>
    </source>
</evidence>